<dbReference type="Gene3D" id="1.10.530.10">
    <property type="match status" value="1"/>
</dbReference>
<evidence type="ECO:0000259" key="2">
    <source>
        <dbReference type="Pfam" id="PF13702"/>
    </source>
</evidence>
<dbReference type="Pfam" id="PF13702">
    <property type="entry name" value="Lysozyme_like"/>
    <property type="match status" value="1"/>
</dbReference>
<gene>
    <name evidence="3" type="ORF">GI584_19705</name>
</gene>
<dbReference type="InterPro" id="IPR047194">
    <property type="entry name" value="CwlT-like_lysozyme"/>
</dbReference>
<evidence type="ECO:0000313" key="4">
    <source>
        <dbReference type="Proteomes" id="UP000339690"/>
    </source>
</evidence>
<dbReference type="CDD" id="cd16891">
    <property type="entry name" value="CwlT-like"/>
    <property type="match status" value="1"/>
</dbReference>
<dbReference type="RefSeq" id="WP_100359119.1">
    <property type="nucleotide sequence ID" value="NZ_CP045915.1"/>
</dbReference>
<feature type="domain" description="CwlT-like lysozyme" evidence="2">
    <location>
        <begin position="55"/>
        <end position="208"/>
    </location>
</feature>
<name>A0A5Q2TMX0_9BACI</name>
<evidence type="ECO:0000256" key="1">
    <source>
        <dbReference type="SAM" id="Phobius"/>
    </source>
</evidence>
<dbReference type="EMBL" id="CP045915">
    <property type="protein sequence ID" value="QGH36136.1"/>
    <property type="molecule type" value="Genomic_DNA"/>
</dbReference>
<accession>A0A5Q2TMX0</accession>
<proteinExistence type="predicted"/>
<organism evidence="3 4">
    <name type="scientific">Gracilibacillus salitolerans</name>
    <dbReference type="NCBI Taxonomy" id="2663022"/>
    <lineage>
        <taxon>Bacteria</taxon>
        <taxon>Bacillati</taxon>
        <taxon>Bacillota</taxon>
        <taxon>Bacilli</taxon>
        <taxon>Bacillales</taxon>
        <taxon>Bacillaceae</taxon>
        <taxon>Gracilibacillus</taxon>
    </lineage>
</organism>
<dbReference type="KEGG" id="grc:GI584_19705"/>
<evidence type="ECO:0000313" key="3">
    <source>
        <dbReference type="EMBL" id="QGH36136.1"/>
    </source>
</evidence>
<reference evidence="3 4" key="1">
    <citation type="submission" date="2019-11" db="EMBL/GenBank/DDBJ databases">
        <title>Gracilibacillus salitolerans sp. nov., a moderate halophile isolated from a saline soil in northwest China.</title>
        <authorList>
            <person name="Gan L."/>
        </authorList>
    </citation>
    <scope>NUCLEOTIDE SEQUENCE [LARGE SCALE GENOMIC DNA]</scope>
    <source>
        <strain evidence="3 4">SCU50</strain>
    </source>
</reference>
<keyword evidence="1" id="KW-1133">Transmembrane helix</keyword>
<keyword evidence="1" id="KW-0812">Transmembrane</keyword>
<feature type="transmembrane region" description="Helical" evidence="1">
    <location>
        <begin position="12"/>
        <end position="34"/>
    </location>
</feature>
<dbReference type="Proteomes" id="UP000339690">
    <property type="component" value="Chromosome"/>
</dbReference>
<sequence>MNQRQWKKWKGAVKQLFLVGFILVSVLFIISWVGSQLANQSLEQGINKEHLPALSEEIWEYKQLVEKYAKQHGMEEHVNTILAMMMQESGGRGKDPMQSSESLCGERGCIDDPEISIEQGVAFFAHAMERADGDLKLAIQSYNFGPGFIEYVRELKGEYSEDTAIAYSQKMYEEAGKDESIYSCLRAEAEELEACYGDIYYVKSVMSYKEAIDMELERGEKRGGWL</sequence>
<dbReference type="SUPFAM" id="SSF53955">
    <property type="entry name" value="Lysozyme-like"/>
    <property type="match status" value="1"/>
</dbReference>
<keyword evidence="4" id="KW-1185">Reference proteome</keyword>
<dbReference type="AlphaFoldDB" id="A0A5Q2TMX0"/>
<protein>
    <submittedName>
        <fullName evidence="3">Transglycosylase SLT domain-containing protein</fullName>
    </submittedName>
</protein>
<dbReference type="InterPro" id="IPR023346">
    <property type="entry name" value="Lysozyme-like_dom_sf"/>
</dbReference>
<keyword evidence="1" id="KW-0472">Membrane</keyword>